<evidence type="ECO:0000313" key="3">
    <source>
        <dbReference type="EMBL" id="GLS15985.1"/>
    </source>
</evidence>
<dbReference type="Pfam" id="PF03480">
    <property type="entry name" value="DctP"/>
    <property type="match status" value="1"/>
</dbReference>
<sequence length="330" mass="36125">MPHRLTRRALLGATTALCAATLPSWAAAQGKVELIYSDTLVESDPRAAILKDVFAKSLGADFDFKPYFGATLFKQGTEPVAMQRGNLHMANLAAFDVQKQIPAWGIVTTPYMFRDHLHMKKVFDGDVGQELFAMMEKQMGIKVLAVPYIGVRNLGLKPKKKVMVPADLAGIKLRMPPGEAWQFVGTAMGANPTPLAFTEVYTALQTGAIDGQDNPMGAVRSMKFYEVSSQIVKTGHLIANNLFTISLSKWNSLTPAQQKTLQAAADRFAAAVTAQALKDDAEQEVFMKQQGLDVYTPDLAAFRQHVLGVYSKSKFAADWPAGMLDRINKL</sequence>
<feature type="chain" id="PRO_5045913580" evidence="2">
    <location>
        <begin position="27"/>
        <end position="330"/>
    </location>
</feature>
<gene>
    <name evidence="3" type="ORF">GCM10007935_34220</name>
</gene>
<dbReference type="InterPro" id="IPR038404">
    <property type="entry name" value="TRAP_DctP_sf"/>
</dbReference>
<evidence type="ECO:0000256" key="1">
    <source>
        <dbReference type="ARBA" id="ARBA00022729"/>
    </source>
</evidence>
<evidence type="ECO:0000256" key="2">
    <source>
        <dbReference type="SAM" id="SignalP"/>
    </source>
</evidence>
<dbReference type="RefSeq" id="WP_284308796.1">
    <property type="nucleotide sequence ID" value="NZ_BSPB01000040.1"/>
</dbReference>
<dbReference type="PANTHER" id="PTHR33376:SF4">
    <property type="entry name" value="SIALIC ACID-BINDING PERIPLASMIC PROTEIN SIAP"/>
    <property type="match status" value="1"/>
</dbReference>
<accession>A0ABQ6CB34</accession>
<feature type="signal peptide" evidence="2">
    <location>
        <begin position="1"/>
        <end position="26"/>
    </location>
</feature>
<name>A0ABQ6CB34_9BURK</name>
<protein>
    <submittedName>
        <fullName evidence="3">C4-dicarboxylate ABC transporter</fullName>
    </submittedName>
</protein>
<keyword evidence="1 2" id="KW-0732">Signal</keyword>
<dbReference type="EMBL" id="BSPB01000040">
    <property type="protein sequence ID" value="GLS15985.1"/>
    <property type="molecule type" value="Genomic_DNA"/>
</dbReference>
<dbReference type="Gene3D" id="3.40.190.170">
    <property type="entry name" value="Bacterial extracellular solute-binding protein, family 7"/>
    <property type="match status" value="1"/>
</dbReference>
<reference evidence="4" key="1">
    <citation type="journal article" date="2019" name="Int. J. Syst. Evol. Microbiol.">
        <title>The Global Catalogue of Microorganisms (GCM) 10K type strain sequencing project: providing services to taxonomists for standard genome sequencing and annotation.</title>
        <authorList>
            <consortium name="The Broad Institute Genomics Platform"/>
            <consortium name="The Broad Institute Genome Sequencing Center for Infectious Disease"/>
            <person name="Wu L."/>
            <person name="Ma J."/>
        </authorList>
    </citation>
    <scope>NUCLEOTIDE SEQUENCE [LARGE SCALE GENOMIC DNA]</scope>
    <source>
        <strain evidence="4">NBRC 109341</strain>
    </source>
</reference>
<comment type="caution">
    <text evidence="3">The sequence shown here is derived from an EMBL/GenBank/DDBJ whole genome shotgun (WGS) entry which is preliminary data.</text>
</comment>
<evidence type="ECO:0000313" key="4">
    <source>
        <dbReference type="Proteomes" id="UP001156903"/>
    </source>
</evidence>
<dbReference type="PROSITE" id="PS51318">
    <property type="entry name" value="TAT"/>
    <property type="match status" value="1"/>
</dbReference>
<dbReference type="PANTHER" id="PTHR33376">
    <property type="match status" value="1"/>
</dbReference>
<dbReference type="InterPro" id="IPR018389">
    <property type="entry name" value="DctP_fam"/>
</dbReference>
<organism evidence="3 4">
    <name type="scientific">Hydrogenophaga electricum</name>
    <dbReference type="NCBI Taxonomy" id="1230953"/>
    <lineage>
        <taxon>Bacteria</taxon>
        <taxon>Pseudomonadati</taxon>
        <taxon>Pseudomonadota</taxon>
        <taxon>Betaproteobacteria</taxon>
        <taxon>Burkholderiales</taxon>
        <taxon>Comamonadaceae</taxon>
        <taxon>Hydrogenophaga</taxon>
    </lineage>
</organism>
<proteinExistence type="predicted"/>
<keyword evidence="4" id="KW-1185">Reference proteome</keyword>
<dbReference type="NCBIfam" id="NF037995">
    <property type="entry name" value="TRAP_S1"/>
    <property type="match status" value="1"/>
</dbReference>
<dbReference type="Proteomes" id="UP001156903">
    <property type="component" value="Unassembled WGS sequence"/>
</dbReference>
<dbReference type="InterPro" id="IPR006311">
    <property type="entry name" value="TAT_signal"/>
</dbReference>